<dbReference type="GO" id="GO:0004497">
    <property type="term" value="F:monooxygenase activity"/>
    <property type="evidence" value="ECO:0007669"/>
    <property type="project" value="UniProtKB-KW"/>
</dbReference>
<dbReference type="Proteomes" id="UP001642360">
    <property type="component" value="Unassembled WGS sequence"/>
</dbReference>
<accession>A0ABC8S4E7</accession>
<protein>
    <recommendedName>
        <fullName evidence="14">Cytochrome P450</fullName>
    </recommendedName>
</protein>
<dbReference type="GO" id="GO:0046872">
    <property type="term" value="F:metal ion binding"/>
    <property type="evidence" value="ECO:0007669"/>
    <property type="project" value="UniProtKB-KW"/>
</dbReference>
<dbReference type="InterPro" id="IPR050665">
    <property type="entry name" value="Cytochrome_P450_Monooxygen"/>
</dbReference>
<dbReference type="SUPFAM" id="SSF48264">
    <property type="entry name" value="Cytochrome P450"/>
    <property type="match status" value="1"/>
</dbReference>
<keyword evidence="10 11" id="KW-0472">Membrane</keyword>
<dbReference type="Pfam" id="PF00067">
    <property type="entry name" value="p450"/>
    <property type="match status" value="1"/>
</dbReference>
<dbReference type="PANTHER" id="PTHR24282">
    <property type="entry name" value="CYTOCHROME P450 FAMILY MEMBER"/>
    <property type="match status" value="1"/>
</dbReference>
<dbReference type="PANTHER" id="PTHR24282:SF260">
    <property type="entry name" value="CYTOCHROME P450 714C2-LIKE"/>
    <property type="match status" value="1"/>
</dbReference>
<evidence type="ECO:0000256" key="7">
    <source>
        <dbReference type="ARBA" id="ARBA00023002"/>
    </source>
</evidence>
<dbReference type="EMBL" id="CAUOFW020002192">
    <property type="protein sequence ID" value="CAK9152044.1"/>
    <property type="molecule type" value="Genomic_DNA"/>
</dbReference>
<keyword evidence="8" id="KW-0408">Iron</keyword>
<comment type="similarity">
    <text evidence="2">Belongs to the cytochrome P450 family.</text>
</comment>
<evidence type="ECO:0008006" key="14">
    <source>
        <dbReference type="Google" id="ProtNLM"/>
    </source>
</evidence>
<keyword evidence="4 11" id="KW-0812">Transmembrane</keyword>
<organism evidence="12 13">
    <name type="scientific">Ilex paraguariensis</name>
    <name type="common">yerba mate</name>
    <dbReference type="NCBI Taxonomy" id="185542"/>
    <lineage>
        <taxon>Eukaryota</taxon>
        <taxon>Viridiplantae</taxon>
        <taxon>Streptophyta</taxon>
        <taxon>Embryophyta</taxon>
        <taxon>Tracheophyta</taxon>
        <taxon>Spermatophyta</taxon>
        <taxon>Magnoliopsida</taxon>
        <taxon>eudicotyledons</taxon>
        <taxon>Gunneridae</taxon>
        <taxon>Pentapetalae</taxon>
        <taxon>asterids</taxon>
        <taxon>campanulids</taxon>
        <taxon>Aquifoliales</taxon>
        <taxon>Aquifoliaceae</taxon>
        <taxon>Ilex</taxon>
    </lineage>
</organism>
<evidence type="ECO:0000256" key="6">
    <source>
        <dbReference type="ARBA" id="ARBA00022989"/>
    </source>
</evidence>
<evidence type="ECO:0000256" key="4">
    <source>
        <dbReference type="ARBA" id="ARBA00022692"/>
    </source>
</evidence>
<keyword evidence="5" id="KW-0479">Metal-binding</keyword>
<dbReference type="Gene3D" id="1.10.630.10">
    <property type="entry name" value="Cytochrome P450"/>
    <property type="match status" value="1"/>
</dbReference>
<evidence type="ECO:0000256" key="9">
    <source>
        <dbReference type="ARBA" id="ARBA00023033"/>
    </source>
</evidence>
<comment type="subcellular location">
    <subcellularLocation>
        <location evidence="1">Membrane</location>
    </subcellularLocation>
</comment>
<sequence>MEAELSRTAKITSSLIFGGFVLLYVHLYNVLVLKQKRVRSKLQSQGVGGPSPSFLYGNIPEMKKIHVHLRSTTMTSLTDHQHHHHGDGSGGALSHDWPSTVFPHIARWRNEYGPIFMYSRGNIQNLCITDPEMVKEVSLCTSLNLGKPSFLSKERGPLLGQGILSSNGQYWAHQRKITAPEFYLDKVKGMVNLMVESTATMIQSWEAKIENGGGNAEIKVDEDEEFVSRCDLKSLFWKQLCPRGRDILKAQNSSNCHVQGKHWCSWLKVKLRFVYSDIDFETFFWMARIH</sequence>
<evidence type="ECO:0000256" key="5">
    <source>
        <dbReference type="ARBA" id="ARBA00022723"/>
    </source>
</evidence>
<dbReference type="InterPro" id="IPR036396">
    <property type="entry name" value="Cyt_P450_sf"/>
</dbReference>
<gene>
    <name evidence="12" type="ORF">ILEXP_LOCUS20220</name>
</gene>
<keyword evidence="13" id="KW-1185">Reference proteome</keyword>
<keyword evidence="9" id="KW-0503">Monooxygenase</keyword>
<keyword evidence="6 11" id="KW-1133">Transmembrane helix</keyword>
<reference evidence="12 13" key="1">
    <citation type="submission" date="2024-02" db="EMBL/GenBank/DDBJ databases">
        <authorList>
            <person name="Vignale AGUSTIN F."/>
            <person name="Sosa J E."/>
            <person name="Modenutti C."/>
        </authorList>
    </citation>
    <scope>NUCLEOTIDE SEQUENCE [LARGE SCALE GENOMIC DNA]</scope>
</reference>
<dbReference type="AlphaFoldDB" id="A0ABC8S4E7"/>
<feature type="transmembrane region" description="Helical" evidence="11">
    <location>
        <begin position="15"/>
        <end position="33"/>
    </location>
</feature>
<evidence type="ECO:0000313" key="13">
    <source>
        <dbReference type="Proteomes" id="UP001642360"/>
    </source>
</evidence>
<dbReference type="InterPro" id="IPR001128">
    <property type="entry name" value="Cyt_P450"/>
</dbReference>
<dbReference type="GO" id="GO:0016020">
    <property type="term" value="C:membrane"/>
    <property type="evidence" value="ECO:0007669"/>
    <property type="project" value="UniProtKB-SubCell"/>
</dbReference>
<comment type="caution">
    <text evidence="12">The sequence shown here is derived from an EMBL/GenBank/DDBJ whole genome shotgun (WGS) entry which is preliminary data.</text>
</comment>
<proteinExistence type="inferred from homology"/>
<evidence type="ECO:0000256" key="8">
    <source>
        <dbReference type="ARBA" id="ARBA00023004"/>
    </source>
</evidence>
<evidence type="ECO:0000256" key="1">
    <source>
        <dbReference type="ARBA" id="ARBA00004370"/>
    </source>
</evidence>
<evidence type="ECO:0000256" key="3">
    <source>
        <dbReference type="ARBA" id="ARBA00022617"/>
    </source>
</evidence>
<keyword evidence="3" id="KW-0349">Heme</keyword>
<evidence type="ECO:0000256" key="10">
    <source>
        <dbReference type="ARBA" id="ARBA00023136"/>
    </source>
</evidence>
<keyword evidence="7" id="KW-0560">Oxidoreductase</keyword>
<evidence type="ECO:0000256" key="2">
    <source>
        <dbReference type="ARBA" id="ARBA00010617"/>
    </source>
</evidence>
<evidence type="ECO:0000313" key="12">
    <source>
        <dbReference type="EMBL" id="CAK9152044.1"/>
    </source>
</evidence>
<evidence type="ECO:0000256" key="11">
    <source>
        <dbReference type="SAM" id="Phobius"/>
    </source>
</evidence>
<name>A0ABC8S4E7_9AQUA</name>